<keyword evidence="3" id="KW-0963">Cytoplasm</keyword>
<reference evidence="6 7" key="1">
    <citation type="submission" date="2020-08" db="EMBL/GenBank/DDBJ databases">
        <title>Genomic Encyclopedia of Type Strains, Phase IV (KMG-IV): sequencing the most valuable type-strain genomes for metagenomic binning, comparative biology and taxonomic classification.</title>
        <authorList>
            <person name="Goeker M."/>
        </authorList>
    </citation>
    <scope>NUCLEOTIDE SEQUENCE [LARGE SCALE GENOMIC DNA]</scope>
    <source>
        <strain evidence="6 7">DSM 27026</strain>
    </source>
</reference>
<dbReference type="HAMAP" id="MF_01121">
    <property type="entry name" value="Sirtuin_ClassIII"/>
    <property type="match status" value="1"/>
</dbReference>
<dbReference type="InterPro" id="IPR029035">
    <property type="entry name" value="DHS-like_NAD/FAD-binding_dom"/>
</dbReference>
<comment type="catalytic activity">
    <reaction evidence="3">
        <text>N(6)-succinyl-L-lysyl-[protein] + NAD(+) + H2O = 2''-O-succinyl-ADP-D-ribose + nicotinamide + L-lysyl-[protein]</text>
        <dbReference type="Rhea" id="RHEA:47668"/>
        <dbReference type="Rhea" id="RHEA-COMP:9752"/>
        <dbReference type="Rhea" id="RHEA-COMP:11877"/>
        <dbReference type="ChEBI" id="CHEBI:15377"/>
        <dbReference type="ChEBI" id="CHEBI:17154"/>
        <dbReference type="ChEBI" id="CHEBI:29969"/>
        <dbReference type="ChEBI" id="CHEBI:57540"/>
        <dbReference type="ChEBI" id="CHEBI:87830"/>
        <dbReference type="ChEBI" id="CHEBI:87832"/>
    </reaction>
</comment>
<feature type="binding site" evidence="3">
    <location>
        <position position="55"/>
    </location>
    <ligand>
        <name>substrate</name>
    </ligand>
</feature>
<feature type="binding site" evidence="3 4">
    <location>
        <position position="140"/>
    </location>
    <ligand>
        <name>Zn(2+)</name>
        <dbReference type="ChEBI" id="CHEBI:29105"/>
    </ligand>
</feature>
<dbReference type="CDD" id="cd01412">
    <property type="entry name" value="SIRT5_Af1_CobB"/>
    <property type="match status" value="1"/>
</dbReference>
<feature type="binding site" evidence="3 4">
    <location>
        <position position="118"/>
    </location>
    <ligand>
        <name>Zn(2+)</name>
        <dbReference type="ChEBI" id="CHEBI:29105"/>
    </ligand>
</feature>
<dbReference type="GO" id="GO:0036054">
    <property type="term" value="F:protein-malonyllysine demalonylase activity"/>
    <property type="evidence" value="ECO:0007669"/>
    <property type="project" value="InterPro"/>
</dbReference>
<comment type="similarity">
    <text evidence="3">Belongs to the sirtuin family. Class III subfamily.</text>
</comment>
<dbReference type="InterPro" id="IPR050134">
    <property type="entry name" value="NAD-dep_sirtuin_deacylases"/>
</dbReference>
<evidence type="ECO:0000256" key="3">
    <source>
        <dbReference type="HAMAP-Rule" id="MF_01121"/>
    </source>
</evidence>
<dbReference type="Gene3D" id="3.40.50.1220">
    <property type="entry name" value="TPP-binding domain"/>
    <property type="match status" value="1"/>
</dbReference>
<dbReference type="RefSeq" id="WP_183265974.1">
    <property type="nucleotide sequence ID" value="NZ_JACHFJ010000003.1"/>
</dbReference>
<feature type="active site" description="Proton acceptor" evidence="3 4">
    <location>
        <position position="110"/>
    </location>
</feature>
<feature type="binding site" evidence="3 4">
    <location>
        <position position="121"/>
    </location>
    <ligand>
        <name>Zn(2+)</name>
        <dbReference type="ChEBI" id="CHEBI:29105"/>
    </ligand>
</feature>
<feature type="binding site" evidence="3 4">
    <location>
        <position position="137"/>
    </location>
    <ligand>
        <name>Zn(2+)</name>
        <dbReference type="ChEBI" id="CHEBI:29105"/>
    </ligand>
</feature>
<evidence type="ECO:0000313" key="7">
    <source>
        <dbReference type="Proteomes" id="UP000553706"/>
    </source>
</evidence>
<dbReference type="PANTHER" id="PTHR11085:SF4">
    <property type="entry name" value="NAD-DEPENDENT PROTEIN DEACYLASE"/>
    <property type="match status" value="1"/>
</dbReference>
<dbReference type="EMBL" id="JACHFJ010000003">
    <property type="protein sequence ID" value="MBB5372966.1"/>
    <property type="molecule type" value="Genomic_DNA"/>
</dbReference>
<dbReference type="GO" id="GO:0036055">
    <property type="term" value="F:protein-succinyllysine desuccinylase activity"/>
    <property type="evidence" value="ECO:0007669"/>
    <property type="project" value="UniProtKB-UniRule"/>
</dbReference>
<organism evidence="6 7">
    <name type="scientific">Acidocella aromatica</name>
    <dbReference type="NCBI Taxonomy" id="1303579"/>
    <lineage>
        <taxon>Bacteria</taxon>
        <taxon>Pseudomonadati</taxon>
        <taxon>Pseudomonadota</taxon>
        <taxon>Alphaproteobacteria</taxon>
        <taxon>Acetobacterales</taxon>
        <taxon>Acidocellaceae</taxon>
        <taxon>Acidocella</taxon>
    </lineage>
</organism>
<evidence type="ECO:0000256" key="2">
    <source>
        <dbReference type="ARBA" id="ARBA00023027"/>
    </source>
</evidence>
<dbReference type="GO" id="GO:0008270">
    <property type="term" value="F:zinc ion binding"/>
    <property type="evidence" value="ECO:0007669"/>
    <property type="project" value="UniProtKB-UniRule"/>
</dbReference>
<sequence>MTRKNIVILTGAGISAESGISTFRDTGGLWENHRLEDVATPEGFEADPHLVHRFYNARRAQLHEVAPNAAHFALAALERAWEGRGDFLLVTQNVDDLHERAGSRRLLHMHGELRRLRCTMCEETHPHAQDAGLELACPACGRAGTMRPDIVWFGEIPYHMDEIGAALGEADIFCAIGTSGLVYPAAGFAAEAVHNRRGCELFEINPNPTGVEVYDHVIAAPATHGMAELLRLLGVED</sequence>
<evidence type="ECO:0000313" key="6">
    <source>
        <dbReference type="EMBL" id="MBB5372966.1"/>
    </source>
</evidence>
<comment type="domain">
    <text evidence="3">2 residues (Tyr-55 and Arg-58) present in a large hydrophobic pocket are probably involved in substrate specificity. They are important for desuccinylation activity, but dispensable for deacetylation activity.</text>
</comment>
<dbReference type="AlphaFoldDB" id="A0A840VB83"/>
<keyword evidence="3 4" id="KW-0862">Zinc</keyword>
<dbReference type="InterPro" id="IPR026591">
    <property type="entry name" value="Sirtuin_cat_small_dom_sf"/>
</dbReference>
<keyword evidence="3 4" id="KW-0479">Metal-binding</keyword>
<dbReference type="PROSITE" id="PS50305">
    <property type="entry name" value="SIRTUIN"/>
    <property type="match status" value="1"/>
</dbReference>
<keyword evidence="1" id="KW-0808">Transferase</keyword>
<dbReference type="InterPro" id="IPR026590">
    <property type="entry name" value="Ssirtuin_cat_dom"/>
</dbReference>
<feature type="binding site" evidence="3">
    <location>
        <position position="222"/>
    </location>
    <ligand>
        <name>NAD(+)</name>
        <dbReference type="ChEBI" id="CHEBI:57540"/>
    </ligand>
</feature>
<feature type="binding site" evidence="3">
    <location>
        <begin position="177"/>
        <end position="179"/>
    </location>
    <ligand>
        <name>NAD(+)</name>
        <dbReference type="ChEBI" id="CHEBI:57540"/>
    </ligand>
</feature>
<keyword evidence="6" id="KW-0378">Hydrolase</keyword>
<feature type="domain" description="Deacetylase sirtuin-type" evidence="5">
    <location>
        <begin position="1"/>
        <end position="236"/>
    </location>
</feature>
<feature type="binding site" evidence="3">
    <location>
        <begin position="205"/>
        <end position="207"/>
    </location>
    <ligand>
        <name>NAD(+)</name>
        <dbReference type="ChEBI" id="CHEBI:57540"/>
    </ligand>
</feature>
<evidence type="ECO:0000256" key="4">
    <source>
        <dbReference type="PROSITE-ProRule" id="PRU00236"/>
    </source>
</evidence>
<dbReference type="GO" id="GO:0070403">
    <property type="term" value="F:NAD+ binding"/>
    <property type="evidence" value="ECO:0007669"/>
    <property type="project" value="UniProtKB-UniRule"/>
</dbReference>
<feature type="binding site" evidence="3">
    <location>
        <begin position="11"/>
        <end position="30"/>
    </location>
    <ligand>
        <name>NAD(+)</name>
        <dbReference type="ChEBI" id="CHEBI:57540"/>
    </ligand>
</feature>
<comment type="cofactor">
    <cofactor evidence="3">
        <name>Zn(2+)</name>
        <dbReference type="ChEBI" id="CHEBI:29105"/>
    </cofactor>
    <text evidence="3">Binds 1 zinc ion per subunit.</text>
</comment>
<comment type="subcellular location">
    <subcellularLocation>
        <location evidence="3">Cytoplasm</location>
    </subcellularLocation>
</comment>
<gene>
    <name evidence="3" type="primary">cobB</name>
    <name evidence="6" type="ORF">HNP71_001217</name>
</gene>
<dbReference type="InterPro" id="IPR003000">
    <property type="entry name" value="Sirtuin"/>
</dbReference>
<dbReference type="EC" id="2.3.1.286" evidence="3"/>
<dbReference type="Proteomes" id="UP000553706">
    <property type="component" value="Unassembled WGS sequence"/>
</dbReference>
<dbReference type="PANTHER" id="PTHR11085">
    <property type="entry name" value="NAD-DEPENDENT PROTEIN DEACYLASE SIRTUIN-5, MITOCHONDRIAL-RELATED"/>
    <property type="match status" value="1"/>
</dbReference>
<name>A0A840VB83_9PROT</name>
<keyword evidence="7" id="KW-1185">Reference proteome</keyword>
<dbReference type="Gene3D" id="3.30.1600.10">
    <property type="entry name" value="SIR2/SIRT2 'Small Domain"/>
    <property type="match status" value="1"/>
</dbReference>
<evidence type="ECO:0000259" key="5">
    <source>
        <dbReference type="PROSITE" id="PS50305"/>
    </source>
</evidence>
<evidence type="ECO:0000256" key="1">
    <source>
        <dbReference type="ARBA" id="ARBA00022679"/>
    </source>
</evidence>
<proteinExistence type="inferred from homology"/>
<protein>
    <recommendedName>
        <fullName evidence="3">NAD-dependent protein deacylase</fullName>
        <ecNumber evidence="3">2.3.1.286</ecNumber>
    </recommendedName>
    <alternativeName>
        <fullName evidence="3">Regulatory protein SIR2 homolog</fullName>
    </alternativeName>
</protein>
<comment type="catalytic activity">
    <reaction evidence="3">
        <text>N(6)-acetyl-L-lysyl-[protein] + NAD(+) + H2O = 2''-O-acetyl-ADP-D-ribose + nicotinamide + L-lysyl-[protein]</text>
        <dbReference type="Rhea" id="RHEA:43636"/>
        <dbReference type="Rhea" id="RHEA-COMP:9752"/>
        <dbReference type="Rhea" id="RHEA-COMP:10731"/>
        <dbReference type="ChEBI" id="CHEBI:15377"/>
        <dbReference type="ChEBI" id="CHEBI:17154"/>
        <dbReference type="ChEBI" id="CHEBI:29969"/>
        <dbReference type="ChEBI" id="CHEBI:57540"/>
        <dbReference type="ChEBI" id="CHEBI:61930"/>
        <dbReference type="ChEBI" id="CHEBI:83767"/>
        <dbReference type="EC" id="2.3.1.286"/>
    </reaction>
</comment>
<comment type="caution">
    <text evidence="6">The sequence shown here is derived from an EMBL/GenBank/DDBJ whole genome shotgun (WGS) entry which is preliminary data.</text>
</comment>
<dbReference type="Pfam" id="PF02146">
    <property type="entry name" value="SIR2"/>
    <property type="match status" value="1"/>
</dbReference>
<dbReference type="SUPFAM" id="SSF52467">
    <property type="entry name" value="DHS-like NAD/FAD-binding domain"/>
    <property type="match status" value="1"/>
</dbReference>
<dbReference type="InterPro" id="IPR027546">
    <property type="entry name" value="Sirtuin_class_III"/>
</dbReference>
<dbReference type="GO" id="GO:0005737">
    <property type="term" value="C:cytoplasm"/>
    <property type="evidence" value="ECO:0007669"/>
    <property type="project" value="UniProtKB-SubCell"/>
</dbReference>
<accession>A0A840VB83</accession>
<feature type="binding site" evidence="3">
    <location>
        <position position="58"/>
    </location>
    <ligand>
        <name>substrate</name>
    </ligand>
</feature>
<keyword evidence="2 3" id="KW-0520">NAD</keyword>
<feature type="binding site" evidence="3">
    <location>
        <begin position="92"/>
        <end position="95"/>
    </location>
    <ligand>
        <name>NAD(+)</name>
        <dbReference type="ChEBI" id="CHEBI:57540"/>
    </ligand>
</feature>
<comment type="function">
    <text evidence="3">NAD-dependent lysine deacetylase and desuccinylase that specifically removes acetyl and succinyl groups on target proteins. Modulates the activities of several proteins which are inactive in their acylated form.</text>
</comment>
<dbReference type="GO" id="GO:0017136">
    <property type="term" value="F:histone deacetylase activity, NAD-dependent"/>
    <property type="evidence" value="ECO:0007669"/>
    <property type="project" value="TreeGrafter"/>
</dbReference>